<reference evidence="2" key="1">
    <citation type="journal article" date="2020" name="G3 (Bethesda)">
        <title>High-Quality Assemblies for Three Invasive Social Wasps from the &lt;i&gt;Vespula&lt;/i&gt; Genus.</title>
        <authorList>
            <person name="Harrop T.W.R."/>
            <person name="Guhlin J."/>
            <person name="McLaughlin G.M."/>
            <person name="Permina E."/>
            <person name="Stockwell P."/>
            <person name="Gilligan J."/>
            <person name="Le Lec M.F."/>
            <person name="Gruber M.A.M."/>
            <person name="Quinn O."/>
            <person name="Lovegrove M."/>
            <person name="Duncan E.J."/>
            <person name="Remnant E.J."/>
            <person name="Van Eeckhoven J."/>
            <person name="Graham B."/>
            <person name="Knapp R.A."/>
            <person name="Langford K.W."/>
            <person name="Kronenberg Z."/>
            <person name="Press M.O."/>
            <person name="Eacker S.M."/>
            <person name="Wilson-Rankin E.E."/>
            <person name="Purcell J."/>
            <person name="Lester P.J."/>
            <person name="Dearden P.K."/>
        </authorList>
    </citation>
    <scope>NUCLEOTIDE SEQUENCE</scope>
    <source>
        <strain evidence="2">Marl-1</strain>
    </source>
</reference>
<feature type="compositionally biased region" description="Polar residues" evidence="1">
    <location>
        <begin position="34"/>
        <end position="85"/>
    </location>
</feature>
<proteinExistence type="predicted"/>
<accession>A0A834N5K5</accession>
<dbReference type="EMBL" id="JACSEA010000007">
    <property type="protein sequence ID" value="KAF7396590.1"/>
    <property type="molecule type" value="Genomic_DNA"/>
</dbReference>
<gene>
    <name evidence="2" type="ORF">HZH66_007452</name>
</gene>
<protein>
    <submittedName>
        <fullName evidence="2">Uncharacterized protein</fullName>
    </submittedName>
</protein>
<organism evidence="2 3">
    <name type="scientific">Vespula vulgaris</name>
    <name type="common">Yellow jacket</name>
    <name type="synonym">Wasp</name>
    <dbReference type="NCBI Taxonomy" id="7454"/>
    <lineage>
        <taxon>Eukaryota</taxon>
        <taxon>Metazoa</taxon>
        <taxon>Ecdysozoa</taxon>
        <taxon>Arthropoda</taxon>
        <taxon>Hexapoda</taxon>
        <taxon>Insecta</taxon>
        <taxon>Pterygota</taxon>
        <taxon>Neoptera</taxon>
        <taxon>Endopterygota</taxon>
        <taxon>Hymenoptera</taxon>
        <taxon>Apocrita</taxon>
        <taxon>Aculeata</taxon>
        <taxon>Vespoidea</taxon>
        <taxon>Vespidae</taxon>
        <taxon>Vespinae</taxon>
        <taxon>Vespula</taxon>
    </lineage>
</organism>
<dbReference type="AlphaFoldDB" id="A0A834N5K5"/>
<feature type="region of interest" description="Disordered" evidence="1">
    <location>
        <begin position="34"/>
        <end position="89"/>
    </location>
</feature>
<sequence>MSYEDGMPAGGNGRFRGYPARMSERQQLALLLQMTSQEMVSGGNRSESTGPNNTNTSRSSTLQQQRGSKGRWTNKNGESSVQSSIGRKEDFRVRPVLVNGYDLNTKEAASGLQAYFVIRNGSPFWHE</sequence>
<dbReference type="Proteomes" id="UP000614350">
    <property type="component" value="Unassembled WGS sequence"/>
</dbReference>
<evidence type="ECO:0000256" key="1">
    <source>
        <dbReference type="SAM" id="MobiDB-lite"/>
    </source>
</evidence>
<evidence type="ECO:0000313" key="2">
    <source>
        <dbReference type="EMBL" id="KAF7396590.1"/>
    </source>
</evidence>
<keyword evidence="3" id="KW-1185">Reference proteome</keyword>
<comment type="caution">
    <text evidence="2">The sequence shown here is derived from an EMBL/GenBank/DDBJ whole genome shotgun (WGS) entry which is preliminary data.</text>
</comment>
<evidence type="ECO:0000313" key="3">
    <source>
        <dbReference type="Proteomes" id="UP000614350"/>
    </source>
</evidence>
<name>A0A834N5K5_VESVU</name>